<dbReference type="PANTHER" id="PTHR40260:SF2">
    <property type="entry name" value="BLR8190 PROTEIN"/>
    <property type="match status" value="1"/>
</dbReference>
<dbReference type="Pfam" id="PF07110">
    <property type="entry name" value="EthD"/>
    <property type="match status" value="1"/>
</dbReference>
<dbReference type="InterPro" id="IPR011008">
    <property type="entry name" value="Dimeric_a/b-barrel"/>
</dbReference>
<gene>
    <name evidence="3" type="ORF">BDV24DRAFT_133664</name>
</gene>
<dbReference type="PANTHER" id="PTHR40260">
    <property type="entry name" value="BLR8190 PROTEIN"/>
    <property type="match status" value="1"/>
</dbReference>
<dbReference type="Proteomes" id="UP000325558">
    <property type="component" value="Unassembled WGS sequence"/>
</dbReference>
<comment type="similarity">
    <text evidence="1">Belongs to the tpcK family.</text>
</comment>
<dbReference type="AlphaFoldDB" id="A0A5N6Y5L5"/>
<evidence type="ECO:0000313" key="3">
    <source>
        <dbReference type="EMBL" id="KAE8340744.1"/>
    </source>
</evidence>
<dbReference type="EMBL" id="ML737146">
    <property type="protein sequence ID" value="KAE8340744.1"/>
    <property type="molecule type" value="Genomic_DNA"/>
</dbReference>
<dbReference type="InterPro" id="IPR009799">
    <property type="entry name" value="EthD_dom"/>
</dbReference>
<name>A0A5N6Y5L5_9EURO</name>
<dbReference type="NCBIfam" id="TIGR02118">
    <property type="entry name" value="EthD family reductase"/>
    <property type="match status" value="1"/>
</dbReference>
<reference evidence="3" key="1">
    <citation type="submission" date="2019-04" db="EMBL/GenBank/DDBJ databases">
        <title>Friends and foes A comparative genomics study of 23 Aspergillus species from section Flavi.</title>
        <authorList>
            <consortium name="DOE Joint Genome Institute"/>
            <person name="Kjaerbolling I."/>
            <person name="Vesth T."/>
            <person name="Frisvad J.C."/>
            <person name="Nybo J.L."/>
            <person name="Theobald S."/>
            <person name="Kildgaard S."/>
            <person name="Isbrandt T."/>
            <person name="Kuo A."/>
            <person name="Sato A."/>
            <person name="Lyhne E.K."/>
            <person name="Kogle M.E."/>
            <person name="Wiebenga A."/>
            <person name="Kun R.S."/>
            <person name="Lubbers R.J."/>
            <person name="Makela M.R."/>
            <person name="Barry K."/>
            <person name="Chovatia M."/>
            <person name="Clum A."/>
            <person name="Daum C."/>
            <person name="Haridas S."/>
            <person name="He G."/>
            <person name="LaButti K."/>
            <person name="Lipzen A."/>
            <person name="Mondo S."/>
            <person name="Riley R."/>
            <person name="Salamov A."/>
            <person name="Simmons B.A."/>
            <person name="Magnuson J.K."/>
            <person name="Henrissat B."/>
            <person name="Mortensen U.H."/>
            <person name="Larsen T.O."/>
            <person name="Devries R.P."/>
            <person name="Grigoriev I.V."/>
            <person name="Machida M."/>
            <person name="Baker S.E."/>
            <person name="Andersen M.R."/>
        </authorList>
    </citation>
    <scope>NUCLEOTIDE SEQUENCE</scope>
    <source>
        <strain evidence="3">CBS 117612</strain>
    </source>
</reference>
<sequence length="109" mass="12396">MPSQKVVIQVIYPTSTTSKFNMDYYLNHHIPLVKSRWGHQGLQSWTVTAGINDAGYDVQATMVWKDMDAFTNAKDVDEVRADIKNFTDVTPYRWVGLLVDQEELGDSAN</sequence>
<dbReference type="OrthoDB" id="4892971at2759"/>
<accession>A0A5N6Y5L5</accession>
<dbReference type="SUPFAM" id="SSF54909">
    <property type="entry name" value="Dimeric alpha+beta barrel"/>
    <property type="match status" value="1"/>
</dbReference>
<proteinExistence type="inferred from homology"/>
<dbReference type="GO" id="GO:0016491">
    <property type="term" value="F:oxidoreductase activity"/>
    <property type="evidence" value="ECO:0007669"/>
    <property type="project" value="InterPro"/>
</dbReference>
<evidence type="ECO:0000256" key="1">
    <source>
        <dbReference type="ARBA" id="ARBA00005986"/>
    </source>
</evidence>
<organism evidence="3">
    <name type="scientific">Aspergillus arachidicola</name>
    <dbReference type="NCBI Taxonomy" id="656916"/>
    <lineage>
        <taxon>Eukaryota</taxon>
        <taxon>Fungi</taxon>
        <taxon>Dikarya</taxon>
        <taxon>Ascomycota</taxon>
        <taxon>Pezizomycotina</taxon>
        <taxon>Eurotiomycetes</taxon>
        <taxon>Eurotiomycetidae</taxon>
        <taxon>Eurotiales</taxon>
        <taxon>Aspergillaceae</taxon>
        <taxon>Aspergillus</taxon>
        <taxon>Aspergillus subgen. Circumdati</taxon>
    </lineage>
</organism>
<protein>
    <recommendedName>
        <fullName evidence="2">EthD domain-containing protein</fullName>
    </recommendedName>
</protein>
<evidence type="ECO:0000259" key="2">
    <source>
        <dbReference type="Pfam" id="PF07110"/>
    </source>
</evidence>
<dbReference type="Gene3D" id="3.30.70.100">
    <property type="match status" value="1"/>
</dbReference>
<feature type="domain" description="EthD" evidence="2">
    <location>
        <begin position="21"/>
        <end position="88"/>
    </location>
</feature>